<organism evidence="3">
    <name type="scientific">Perkinsus marinus (strain ATCC 50983 / TXsc)</name>
    <dbReference type="NCBI Taxonomy" id="423536"/>
    <lineage>
        <taxon>Eukaryota</taxon>
        <taxon>Sar</taxon>
        <taxon>Alveolata</taxon>
        <taxon>Perkinsozoa</taxon>
        <taxon>Perkinsea</taxon>
        <taxon>Perkinsida</taxon>
        <taxon>Perkinsidae</taxon>
        <taxon>Perkinsus</taxon>
    </lineage>
</organism>
<sequence>MTIQNTTDDSLKNITEKTPSSSLVVNSDTANSDSDSSVSTPRAEGSGKPDFGPVPKVEDLLSRVKNFLSAPATTPTDSNCDPEVVRDEVLLRNDLSQPAEEAVEIDVTAGVFDVQGDATAVEEEMKKKNVPVVGKKDESKLIEEIHSK</sequence>
<name>C5KMU8_PERM5</name>
<dbReference type="RefSeq" id="XP_002782461.1">
    <property type="nucleotide sequence ID" value="XM_002782415.1"/>
</dbReference>
<protein>
    <submittedName>
        <fullName evidence="2">Uncharacterized protein</fullName>
    </submittedName>
</protein>
<dbReference type="EMBL" id="GG674496">
    <property type="protein sequence ID" value="EER14256.1"/>
    <property type="molecule type" value="Genomic_DNA"/>
</dbReference>
<dbReference type="AlphaFoldDB" id="C5KMU8"/>
<proteinExistence type="predicted"/>
<evidence type="ECO:0000313" key="2">
    <source>
        <dbReference type="EMBL" id="EER14256.1"/>
    </source>
</evidence>
<dbReference type="OMA" id="AGQASCD"/>
<feature type="region of interest" description="Disordered" evidence="1">
    <location>
        <begin position="1"/>
        <end position="56"/>
    </location>
</feature>
<reference evidence="2 3" key="1">
    <citation type="submission" date="2008-07" db="EMBL/GenBank/DDBJ databases">
        <authorList>
            <person name="El-Sayed N."/>
            <person name="Caler E."/>
            <person name="Inman J."/>
            <person name="Amedeo P."/>
            <person name="Hass B."/>
            <person name="Wortman J."/>
        </authorList>
    </citation>
    <scope>NUCLEOTIDE SEQUENCE [LARGE SCALE GENOMIC DNA]</scope>
    <source>
        <strain evidence="3">ATCC 50983 / TXsc</strain>
    </source>
</reference>
<gene>
    <name evidence="2" type="ORF">Pmar_PMAR029326</name>
</gene>
<feature type="compositionally biased region" description="Low complexity" evidence="1">
    <location>
        <begin position="24"/>
        <end position="40"/>
    </location>
</feature>
<dbReference type="OrthoDB" id="432865at2759"/>
<keyword evidence="3" id="KW-1185">Reference proteome</keyword>
<dbReference type="GeneID" id="9060293"/>
<evidence type="ECO:0000256" key="1">
    <source>
        <dbReference type="SAM" id="MobiDB-lite"/>
    </source>
</evidence>
<accession>C5KMU8</accession>
<evidence type="ECO:0000313" key="3">
    <source>
        <dbReference type="Proteomes" id="UP000007800"/>
    </source>
</evidence>
<dbReference type="InParanoid" id="C5KMU8"/>
<dbReference type="Proteomes" id="UP000007800">
    <property type="component" value="Unassembled WGS sequence"/>
</dbReference>